<evidence type="ECO:0000256" key="1">
    <source>
        <dbReference type="SAM" id="Phobius"/>
    </source>
</evidence>
<protein>
    <recommendedName>
        <fullName evidence="4">DUF3899 domain-containing protein</fullName>
    </recommendedName>
</protein>
<evidence type="ECO:0008006" key="4">
    <source>
        <dbReference type="Google" id="ProtNLM"/>
    </source>
</evidence>
<sequence length="67" mass="7817">MLVTILIIFLLINALPSFYFGKKYFNLKKSGSEDKDFERLSDSMMKVDKVIIPISIIIVLIIYFIQK</sequence>
<proteinExistence type="predicted"/>
<dbReference type="EMBL" id="CP133006">
    <property type="protein sequence ID" value="WZG09484.1"/>
    <property type="molecule type" value="Genomic_DNA"/>
</dbReference>
<dbReference type="Proteomes" id="UP001468345">
    <property type="component" value="Chromosome"/>
</dbReference>
<name>A0ABZ2WBN3_9STAP</name>
<evidence type="ECO:0000313" key="3">
    <source>
        <dbReference type="Proteomes" id="UP001468345"/>
    </source>
</evidence>
<accession>A0ABZ2WBN3</accession>
<reference evidence="2 3" key="1">
    <citation type="journal article" date="2024" name="ISME J.">
        <title>Staphylococcus epidermidis bacteriocin A37 kills natural competitors with a unique mechanism of action.</title>
        <authorList>
            <person name="Puls J.S."/>
            <person name="Winnerling B."/>
            <person name="Power J.J."/>
            <person name="Kruger A.M."/>
            <person name="Brajtenbach D."/>
            <person name="Johnson M."/>
            <person name="Bilici K."/>
            <person name="Camus L."/>
            <person name="Fliesswasser T."/>
            <person name="Schneider T."/>
            <person name="Sahl H.G."/>
            <person name="Ghosal D."/>
            <person name="Kubitscheck U."/>
            <person name="Heilbronner S."/>
            <person name="Grein F."/>
        </authorList>
    </citation>
    <scope>NUCLEOTIDE SEQUENCE [LARGE SCALE GENOMIC DNA]</scope>
    <source>
        <strain evidence="2 3">SCK7</strain>
    </source>
</reference>
<organism evidence="2 3">
    <name type="scientific">Staphylococcus casei</name>
    <dbReference type="NCBI Taxonomy" id="201828"/>
    <lineage>
        <taxon>Bacteria</taxon>
        <taxon>Bacillati</taxon>
        <taxon>Bacillota</taxon>
        <taxon>Bacilli</taxon>
        <taxon>Bacillales</taxon>
        <taxon>Staphylococcaceae</taxon>
        <taxon>Staphylococcus</taxon>
    </lineage>
</organism>
<keyword evidence="3" id="KW-1185">Reference proteome</keyword>
<keyword evidence="1" id="KW-0472">Membrane</keyword>
<feature type="transmembrane region" description="Helical" evidence="1">
    <location>
        <begin position="50"/>
        <end position="66"/>
    </location>
</feature>
<keyword evidence="1" id="KW-0812">Transmembrane</keyword>
<evidence type="ECO:0000313" key="2">
    <source>
        <dbReference type="EMBL" id="WZG09484.1"/>
    </source>
</evidence>
<gene>
    <name evidence="2" type="ORF">SHJJP9002_001442</name>
</gene>
<dbReference type="RefSeq" id="WP_341636335.1">
    <property type="nucleotide sequence ID" value="NZ_CP133006.1"/>
</dbReference>
<keyword evidence="1" id="KW-1133">Transmembrane helix</keyword>